<dbReference type="InterPro" id="IPR013762">
    <property type="entry name" value="Integrase-like_cat_sf"/>
</dbReference>
<comment type="caution">
    <text evidence="6">The sequence shown here is derived from an EMBL/GenBank/DDBJ whole genome shotgun (WGS) entry which is preliminary data.</text>
</comment>
<feature type="domain" description="DUF6538" evidence="5">
    <location>
        <begin position="9"/>
        <end position="66"/>
    </location>
</feature>
<organism evidence="6 7">
    <name type="scientific">Agrobacterium vitis</name>
    <name type="common">Rhizobium vitis</name>
    <dbReference type="NCBI Taxonomy" id="373"/>
    <lineage>
        <taxon>Bacteria</taxon>
        <taxon>Pseudomonadati</taxon>
        <taxon>Pseudomonadota</taxon>
        <taxon>Alphaproteobacteria</taxon>
        <taxon>Hyphomicrobiales</taxon>
        <taxon>Rhizobiaceae</taxon>
        <taxon>Rhizobium/Agrobacterium group</taxon>
        <taxon>Agrobacterium</taxon>
    </lineage>
</organism>
<dbReference type="Proteomes" id="UP000655037">
    <property type="component" value="Unassembled WGS sequence"/>
</dbReference>
<proteinExistence type="inferred from homology"/>
<evidence type="ECO:0000313" key="7">
    <source>
        <dbReference type="Proteomes" id="UP000655037"/>
    </source>
</evidence>
<dbReference type="AlphaFoldDB" id="A0AAE2REP3"/>
<dbReference type="InterPro" id="IPR050090">
    <property type="entry name" value="Tyrosine_recombinase_XerCD"/>
</dbReference>
<dbReference type="SUPFAM" id="SSF56349">
    <property type="entry name" value="DNA breaking-rejoining enzymes"/>
    <property type="match status" value="1"/>
</dbReference>
<dbReference type="GO" id="GO:0006310">
    <property type="term" value="P:DNA recombination"/>
    <property type="evidence" value="ECO:0007669"/>
    <property type="project" value="UniProtKB-KW"/>
</dbReference>
<evidence type="ECO:0000256" key="2">
    <source>
        <dbReference type="ARBA" id="ARBA00022908"/>
    </source>
</evidence>
<dbReference type="GO" id="GO:0015074">
    <property type="term" value="P:DNA integration"/>
    <property type="evidence" value="ECO:0007669"/>
    <property type="project" value="UniProtKB-KW"/>
</dbReference>
<reference evidence="6" key="1">
    <citation type="submission" date="2020-11" db="EMBL/GenBank/DDBJ databases">
        <title>Agrobacterium vitis strain K377 genome.</title>
        <authorList>
            <person name="Xi H."/>
        </authorList>
    </citation>
    <scope>NUCLEOTIDE SEQUENCE</scope>
    <source>
        <strain evidence="6">K377</strain>
    </source>
</reference>
<dbReference type="PANTHER" id="PTHR30349:SF41">
    <property type="entry name" value="INTEGRASE_RECOMBINASE PROTEIN MJ0367-RELATED"/>
    <property type="match status" value="1"/>
</dbReference>
<keyword evidence="3" id="KW-0238">DNA-binding</keyword>
<dbReference type="EMBL" id="JACXXJ020000005">
    <property type="protein sequence ID" value="MBF2716878.1"/>
    <property type="molecule type" value="Genomic_DNA"/>
</dbReference>
<accession>A0AAE2REP3</accession>
<dbReference type="CDD" id="cd01184">
    <property type="entry name" value="INT_C_like_1"/>
    <property type="match status" value="1"/>
</dbReference>
<name>A0AAE2REP3_AGRVI</name>
<dbReference type="Gene3D" id="1.10.150.130">
    <property type="match status" value="1"/>
</dbReference>
<keyword evidence="2" id="KW-0229">DNA integration</keyword>
<dbReference type="InterPro" id="IPR011010">
    <property type="entry name" value="DNA_brk_join_enz"/>
</dbReference>
<evidence type="ECO:0000256" key="1">
    <source>
        <dbReference type="ARBA" id="ARBA00008857"/>
    </source>
</evidence>
<gene>
    <name evidence="6" type="ORF">IEI95_021945</name>
</gene>
<evidence type="ECO:0000256" key="3">
    <source>
        <dbReference type="ARBA" id="ARBA00023125"/>
    </source>
</evidence>
<dbReference type="GO" id="GO:0003677">
    <property type="term" value="F:DNA binding"/>
    <property type="evidence" value="ECO:0007669"/>
    <property type="project" value="UniProtKB-KW"/>
</dbReference>
<dbReference type="InterPro" id="IPR046668">
    <property type="entry name" value="DUF6538"/>
</dbReference>
<keyword evidence="4" id="KW-0233">DNA recombination</keyword>
<evidence type="ECO:0000256" key="4">
    <source>
        <dbReference type="ARBA" id="ARBA00023172"/>
    </source>
</evidence>
<evidence type="ECO:0000259" key="5">
    <source>
        <dbReference type="Pfam" id="PF20172"/>
    </source>
</evidence>
<protein>
    <submittedName>
        <fullName evidence="6">Site-specific integrase</fullName>
    </submittedName>
</protein>
<sequence>MARQAAMKRRATSGVWYIRIFIPVDLQPHYGVEDKKISLRTTDEAKAKIAYNRERVKWDEIFYDLRSRRNLTSEDKAVAVWEHYESTLQRDDEKRKAMPSPADIAAEEEKVWRKIERNIISSDDFIGMINAHADLEIMIRARSDDANYRTRRLAALKREIVTRDFRLIMTDTDAFIAKHRLIVDKPSDEYGDLCVLMMRSEIQALERTIERDAGNYSGISTDSIVKPARHAVKEVAAPGETISELFEKYARENPNGVTADTLNQARRDVGTFIQYVGNNFPAHCINKKAAREWKDLLIRYPVKATETKVFAGMSIMQIVKHNETVGKPALTSRTVNRYLSSLAAFCHWLASHGYIDGNPIEGMSLPKDKRKKVFPFSSEQMDLLFHSPLFTGCQSADAPRFWNKAGNVQIRDHRFWVPLVMLYSGARPAEIAQLLLSDVRKDHGHWVMDITETEGDPEDIEGFKSLKTAGSRRVVPVHKKLIKLGFLDYYNSVKQAGHTRLFPLAERNSRGQMIADFSREFGRYLTRIGVKKGRGISLYSFRHGAFDAMRRAGFLDEQFNFIFGHVSGNKVTRGYGVLPQGVLEKRVELVNAISYPGLCLQHLANSKAIT</sequence>
<comment type="similarity">
    <text evidence="1">Belongs to the 'phage' integrase family.</text>
</comment>
<dbReference type="Gene3D" id="1.10.443.10">
    <property type="entry name" value="Intergrase catalytic core"/>
    <property type="match status" value="1"/>
</dbReference>
<dbReference type="InterPro" id="IPR010998">
    <property type="entry name" value="Integrase_recombinase_N"/>
</dbReference>
<dbReference type="PANTHER" id="PTHR30349">
    <property type="entry name" value="PHAGE INTEGRASE-RELATED"/>
    <property type="match status" value="1"/>
</dbReference>
<dbReference type="RefSeq" id="WP_194417013.1">
    <property type="nucleotide sequence ID" value="NZ_JACXXJ020000005.1"/>
</dbReference>
<evidence type="ECO:0000313" key="6">
    <source>
        <dbReference type="EMBL" id="MBF2716878.1"/>
    </source>
</evidence>
<dbReference type="Pfam" id="PF20172">
    <property type="entry name" value="DUF6538"/>
    <property type="match status" value="1"/>
</dbReference>